<dbReference type="PROSITE" id="PS00893">
    <property type="entry name" value="NUDIX_BOX"/>
    <property type="match status" value="1"/>
</dbReference>
<dbReference type="Pfam" id="PF00293">
    <property type="entry name" value="NUDIX"/>
    <property type="match status" value="1"/>
</dbReference>
<gene>
    <name evidence="3" type="ORF">COX64_02380</name>
</gene>
<dbReference type="InterPro" id="IPR036390">
    <property type="entry name" value="WH_DNA-bd_sf"/>
</dbReference>
<dbReference type="InterPro" id="IPR000086">
    <property type="entry name" value="NUDIX_hydrolase_dom"/>
</dbReference>
<dbReference type="EMBL" id="PFQB01000058">
    <property type="protein sequence ID" value="PJA14277.1"/>
    <property type="molecule type" value="Genomic_DNA"/>
</dbReference>
<proteinExistence type="predicted"/>
<dbReference type="GO" id="GO:0016787">
    <property type="term" value="F:hydrolase activity"/>
    <property type="evidence" value="ECO:0007669"/>
    <property type="project" value="UniProtKB-KW"/>
</dbReference>
<organism evidence="3 4">
    <name type="scientific">Candidatus Dojkabacteria bacterium CG_4_10_14_0_2_um_filter_Dojkabacteria_WS6_41_15</name>
    <dbReference type="NCBI Taxonomy" id="2014249"/>
    <lineage>
        <taxon>Bacteria</taxon>
        <taxon>Candidatus Dojkabacteria</taxon>
    </lineage>
</organism>
<evidence type="ECO:0000313" key="4">
    <source>
        <dbReference type="Proteomes" id="UP000228952"/>
    </source>
</evidence>
<name>A0A2M7W216_9BACT</name>
<dbReference type="SUPFAM" id="SSF55811">
    <property type="entry name" value="Nudix"/>
    <property type="match status" value="1"/>
</dbReference>
<accession>A0A2M7W216</accession>
<dbReference type="Proteomes" id="UP000228952">
    <property type="component" value="Unassembled WGS sequence"/>
</dbReference>
<dbReference type="Gene3D" id="3.90.79.10">
    <property type="entry name" value="Nucleoside Triphosphate Pyrophosphohydrolase"/>
    <property type="match status" value="1"/>
</dbReference>
<protein>
    <recommendedName>
        <fullName evidence="2">Nudix hydrolase domain-containing protein</fullName>
    </recommendedName>
</protein>
<sequence length="231" mass="26496">MVDLHKIQMLILKELLFHPNARFTELNIKGLSSDHFSYHISTLISNGYVIKNGQSYTLTSVGKEFANQMDTDEALIEKQPKVGILIVGLRTVGGVKQLLVQERTKEPYFGYQGFITGKVRYGEKLVETAKRELKEESGLDCTQYHLKKIVRNQVILEDNGKLVEDKIFYVMTAVEPTGELINTRGGKNYWVTESEFHALEKRYYDEEAVYKYSQGDSDVNFEEGVYIVSEF</sequence>
<dbReference type="Gene3D" id="1.10.10.10">
    <property type="entry name" value="Winged helix-like DNA-binding domain superfamily/Winged helix DNA-binding domain"/>
    <property type="match status" value="1"/>
</dbReference>
<dbReference type="InterPro" id="IPR015797">
    <property type="entry name" value="NUDIX_hydrolase-like_dom_sf"/>
</dbReference>
<keyword evidence="1" id="KW-0378">Hydrolase</keyword>
<reference evidence="4" key="1">
    <citation type="submission" date="2017-09" db="EMBL/GenBank/DDBJ databases">
        <title>Depth-based differentiation of microbial function through sediment-hosted aquifers and enrichment of novel symbionts in the deep terrestrial subsurface.</title>
        <authorList>
            <person name="Probst A.J."/>
            <person name="Ladd B."/>
            <person name="Jarett J.K."/>
            <person name="Geller-Mcgrath D.E."/>
            <person name="Sieber C.M.K."/>
            <person name="Emerson J.B."/>
            <person name="Anantharaman K."/>
            <person name="Thomas B.C."/>
            <person name="Malmstrom R."/>
            <person name="Stieglmeier M."/>
            <person name="Klingl A."/>
            <person name="Woyke T."/>
            <person name="Ryan C.M."/>
            <person name="Banfield J.F."/>
        </authorList>
    </citation>
    <scope>NUCLEOTIDE SEQUENCE [LARGE SCALE GENOMIC DNA]</scope>
</reference>
<dbReference type="InterPro" id="IPR036388">
    <property type="entry name" value="WH-like_DNA-bd_sf"/>
</dbReference>
<evidence type="ECO:0000256" key="1">
    <source>
        <dbReference type="ARBA" id="ARBA00022801"/>
    </source>
</evidence>
<feature type="domain" description="Nudix hydrolase" evidence="2">
    <location>
        <begin position="77"/>
        <end position="231"/>
    </location>
</feature>
<evidence type="ECO:0000259" key="2">
    <source>
        <dbReference type="PROSITE" id="PS51462"/>
    </source>
</evidence>
<dbReference type="InterPro" id="IPR020084">
    <property type="entry name" value="NUDIX_hydrolase_CS"/>
</dbReference>
<dbReference type="PROSITE" id="PS51462">
    <property type="entry name" value="NUDIX"/>
    <property type="match status" value="1"/>
</dbReference>
<dbReference type="AlphaFoldDB" id="A0A2M7W216"/>
<comment type="caution">
    <text evidence="3">The sequence shown here is derived from an EMBL/GenBank/DDBJ whole genome shotgun (WGS) entry which is preliminary data.</text>
</comment>
<dbReference type="SUPFAM" id="SSF46785">
    <property type="entry name" value="Winged helix' DNA-binding domain"/>
    <property type="match status" value="1"/>
</dbReference>
<evidence type="ECO:0000313" key="3">
    <source>
        <dbReference type="EMBL" id="PJA14277.1"/>
    </source>
</evidence>